<keyword evidence="7 14" id="KW-1133">Transmembrane helix</keyword>
<dbReference type="AlphaFoldDB" id="A0A2Z7AZX7"/>
<dbReference type="PANTHER" id="PTHR31992:SF289">
    <property type="entry name" value="DOF ZINC FINGER PROTEIN"/>
    <property type="match status" value="1"/>
</dbReference>
<keyword evidence="9 13" id="KW-0238">DNA-binding</keyword>
<dbReference type="GO" id="GO:0003677">
    <property type="term" value="F:DNA binding"/>
    <property type="evidence" value="ECO:0007669"/>
    <property type="project" value="UniProtKB-UniRule"/>
</dbReference>
<feature type="transmembrane region" description="Helical" evidence="14">
    <location>
        <begin position="315"/>
        <end position="333"/>
    </location>
</feature>
<evidence type="ECO:0000256" key="10">
    <source>
        <dbReference type="ARBA" id="ARBA00023136"/>
    </source>
</evidence>
<keyword evidence="6 15" id="KW-0862">Zinc</keyword>
<keyword evidence="10 14" id="KW-0472">Membrane</keyword>
<dbReference type="InterPro" id="IPR003851">
    <property type="entry name" value="Znf_Dof"/>
</dbReference>
<keyword evidence="8 15" id="KW-0805">Transcription regulation</keyword>
<comment type="subcellular location">
    <subcellularLocation>
        <location evidence="1 14">Endoplasmic reticulum membrane</location>
        <topology evidence="1 14">Multi-pass membrane protein</topology>
    </subcellularLocation>
    <subcellularLocation>
        <location evidence="13 15">Nucleus</location>
    </subcellularLocation>
</comment>
<feature type="transmembrane region" description="Helical" evidence="14">
    <location>
        <begin position="290"/>
        <end position="309"/>
    </location>
</feature>
<dbReference type="Pfam" id="PF02453">
    <property type="entry name" value="Reticulon"/>
    <property type="match status" value="1"/>
</dbReference>
<evidence type="ECO:0000256" key="8">
    <source>
        <dbReference type="ARBA" id="ARBA00023015"/>
    </source>
</evidence>
<dbReference type="PROSITE" id="PS50845">
    <property type="entry name" value="RETICULON"/>
    <property type="match status" value="1"/>
</dbReference>
<evidence type="ECO:0000256" key="16">
    <source>
        <dbReference type="SAM" id="MobiDB-lite"/>
    </source>
</evidence>
<keyword evidence="5 14" id="KW-0256">Endoplasmic reticulum</keyword>
<evidence type="ECO:0000259" key="18">
    <source>
        <dbReference type="PROSITE" id="PS50884"/>
    </source>
</evidence>
<organism evidence="19 20">
    <name type="scientific">Dorcoceras hygrometricum</name>
    <dbReference type="NCBI Taxonomy" id="472368"/>
    <lineage>
        <taxon>Eukaryota</taxon>
        <taxon>Viridiplantae</taxon>
        <taxon>Streptophyta</taxon>
        <taxon>Embryophyta</taxon>
        <taxon>Tracheophyta</taxon>
        <taxon>Spermatophyta</taxon>
        <taxon>Magnoliopsida</taxon>
        <taxon>eudicotyledons</taxon>
        <taxon>Gunneridae</taxon>
        <taxon>Pentapetalae</taxon>
        <taxon>asterids</taxon>
        <taxon>lamiids</taxon>
        <taxon>Lamiales</taxon>
        <taxon>Gesneriaceae</taxon>
        <taxon>Didymocarpoideae</taxon>
        <taxon>Trichosporeae</taxon>
        <taxon>Loxocarpinae</taxon>
        <taxon>Dorcoceras</taxon>
    </lineage>
</organism>
<dbReference type="Pfam" id="PF02701">
    <property type="entry name" value="Zn_ribbon_Dof"/>
    <property type="match status" value="1"/>
</dbReference>
<evidence type="ECO:0000313" key="19">
    <source>
        <dbReference type="EMBL" id="KZV24979.1"/>
    </source>
</evidence>
<gene>
    <name evidence="19" type="ORF">F511_01949</name>
</gene>
<sequence>MIQELLGGGNVGLIGGERSKFSDPNGGFLHGSVSPSPSSTPSPSSSAGAATAPAAAMENLRCPRCDSSNTKFCYYNNYNLTQPRHFCKTCRRYWTKGGALRNVPIGGGCRKNKSTTIAAAVGKASSTVGKLKTFSPEMGKSTALFSGFEQADPFTQSPILWATPQNSHILSLLRANQQNPSPNPLSSPGKVEGGFDPSGPIPVPPIGLSNSFHRNNQHQAQTNQAIMLGEVQNNGIQELYQPEDCRKKALHISIPIMSAAPEADPSPPKAHLQENPDWVRDIVLWRRKDAGILILLAATAIWVAMEIYGFKLVTLFSWLAMAIVVCLFAWGNLNRVFNRDSPDVSRLEISEQTAVETATLFLERINEAIRMIIHLGAHSQWLVFAGVMASLYVLSLLGSYLDVLTIWYIGVVGGLTVPLIYAKNEKKINESAEKLRIQSERLYFMVREKLQKLINKFTGKQKEPIKEKKAE</sequence>
<name>A0A2Z7AZX7_9LAMI</name>
<dbReference type="Proteomes" id="UP000250235">
    <property type="component" value="Unassembled WGS sequence"/>
</dbReference>
<dbReference type="EMBL" id="KV012487">
    <property type="protein sequence ID" value="KZV24979.1"/>
    <property type="molecule type" value="Genomic_DNA"/>
</dbReference>
<evidence type="ECO:0000256" key="6">
    <source>
        <dbReference type="ARBA" id="ARBA00022833"/>
    </source>
</evidence>
<feature type="region of interest" description="Disordered" evidence="16">
    <location>
        <begin position="22"/>
        <end position="50"/>
    </location>
</feature>
<dbReference type="GO" id="GO:0008270">
    <property type="term" value="F:zinc ion binding"/>
    <property type="evidence" value="ECO:0007669"/>
    <property type="project" value="UniProtKB-KW"/>
</dbReference>
<proteinExistence type="predicted"/>
<dbReference type="PANTHER" id="PTHR31992">
    <property type="entry name" value="DOF ZINC FINGER PROTEIN DOF1.4-RELATED"/>
    <property type="match status" value="1"/>
</dbReference>
<dbReference type="PROSITE" id="PS01361">
    <property type="entry name" value="ZF_DOF_1"/>
    <property type="match status" value="1"/>
</dbReference>
<keyword evidence="3 15" id="KW-0479">Metal-binding</keyword>
<feature type="domain" description="Reticulon" evidence="17">
    <location>
        <begin position="279"/>
        <end position="471"/>
    </location>
</feature>
<evidence type="ECO:0000313" key="20">
    <source>
        <dbReference type="Proteomes" id="UP000250235"/>
    </source>
</evidence>
<dbReference type="OrthoDB" id="567788at2759"/>
<evidence type="ECO:0000256" key="12">
    <source>
        <dbReference type="ARBA" id="ARBA00023242"/>
    </source>
</evidence>
<keyword evidence="12 13" id="KW-0539">Nucleus</keyword>
<keyword evidence="4 13" id="KW-0863">Zinc-finger</keyword>
<protein>
    <recommendedName>
        <fullName evidence="14 15">Multifunctional fusion protein</fullName>
    </recommendedName>
    <domain>
        <recommendedName>
            <fullName evidence="14">Reticulon-like protein</fullName>
        </recommendedName>
    </domain>
    <domain>
        <recommendedName>
            <fullName evidence="15">Dof zinc finger protein</fullName>
        </recommendedName>
    </domain>
</protein>
<keyword evidence="2 14" id="KW-0812">Transmembrane</keyword>
<dbReference type="GO" id="GO:0005789">
    <property type="term" value="C:endoplasmic reticulum membrane"/>
    <property type="evidence" value="ECO:0007669"/>
    <property type="project" value="UniProtKB-SubCell"/>
</dbReference>
<evidence type="ECO:0000256" key="13">
    <source>
        <dbReference type="PROSITE-ProRule" id="PRU00071"/>
    </source>
</evidence>
<evidence type="ECO:0000256" key="9">
    <source>
        <dbReference type="ARBA" id="ARBA00023125"/>
    </source>
</evidence>
<dbReference type="GO" id="GO:0005634">
    <property type="term" value="C:nucleus"/>
    <property type="evidence" value="ECO:0007669"/>
    <property type="project" value="UniProtKB-SubCell"/>
</dbReference>
<keyword evidence="20" id="KW-1185">Reference proteome</keyword>
<evidence type="ECO:0000256" key="4">
    <source>
        <dbReference type="ARBA" id="ARBA00022771"/>
    </source>
</evidence>
<reference evidence="19 20" key="1">
    <citation type="journal article" date="2015" name="Proc. Natl. Acad. Sci. U.S.A.">
        <title>The resurrection genome of Boea hygrometrica: A blueprint for survival of dehydration.</title>
        <authorList>
            <person name="Xiao L."/>
            <person name="Yang G."/>
            <person name="Zhang L."/>
            <person name="Yang X."/>
            <person name="Zhao S."/>
            <person name="Ji Z."/>
            <person name="Zhou Q."/>
            <person name="Hu M."/>
            <person name="Wang Y."/>
            <person name="Chen M."/>
            <person name="Xu Y."/>
            <person name="Jin H."/>
            <person name="Xiao X."/>
            <person name="Hu G."/>
            <person name="Bao F."/>
            <person name="Hu Y."/>
            <person name="Wan P."/>
            <person name="Li L."/>
            <person name="Deng X."/>
            <person name="Kuang T."/>
            <person name="Xiang C."/>
            <person name="Zhu J.K."/>
            <person name="Oliver M.J."/>
            <person name="He Y."/>
        </authorList>
    </citation>
    <scope>NUCLEOTIDE SEQUENCE [LARGE SCALE GENOMIC DNA]</scope>
    <source>
        <strain evidence="20">cv. XS01</strain>
    </source>
</reference>
<evidence type="ECO:0000256" key="7">
    <source>
        <dbReference type="ARBA" id="ARBA00022989"/>
    </source>
</evidence>
<feature type="domain" description="Dof-type" evidence="18">
    <location>
        <begin position="60"/>
        <end position="114"/>
    </location>
</feature>
<dbReference type="PROSITE" id="PS50884">
    <property type="entry name" value="ZF_DOF_2"/>
    <property type="match status" value="1"/>
</dbReference>
<evidence type="ECO:0000256" key="11">
    <source>
        <dbReference type="ARBA" id="ARBA00023163"/>
    </source>
</evidence>
<evidence type="ECO:0000256" key="2">
    <source>
        <dbReference type="ARBA" id="ARBA00022692"/>
    </source>
</evidence>
<comment type="function">
    <text evidence="15">Transcription factor that binds specifically to a 5'-AA[AG]G-3' consensus core sequence.</text>
</comment>
<evidence type="ECO:0000259" key="17">
    <source>
        <dbReference type="PROSITE" id="PS50845"/>
    </source>
</evidence>
<keyword evidence="11 15" id="KW-0804">Transcription</keyword>
<dbReference type="InterPro" id="IPR045174">
    <property type="entry name" value="Dof"/>
</dbReference>
<feature type="compositionally biased region" description="Low complexity" evidence="16">
    <location>
        <begin position="31"/>
        <end position="50"/>
    </location>
</feature>
<accession>A0A2Z7AZX7</accession>
<feature type="transmembrane region" description="Helical" evidence="14">
    <location>
        <begin position="406"/>
        <end position="422"/>
    </location>
</feature>
<evidence type="ECO:0000256" key="3">
    <source>
        <dbReference type="ARBA" id="ARBA00022723"/>
    </source>
</evidence>
<evidence type="ECO:0000256" key="1">
    <source>
        <dbReference type="ARBA" id="ARBA00004477"/>
    </source>
</evidence>
<feature type="transmembrane region" description="Helical" evidence="14">
    <location>
        <begin position="381"/>
        <end position="400"/>
    </location>
</feature>
<evidence type="ECO:0000256" key="14">
    <source>
        <dbReference type="RuleBase" id="RU363132"/>
    </source>
</evidence>
<dbReference type="GO" id="GO:0003700">
    <property type="term" value="F:DNA-binding transcription factor activity"/>
    <property type="evidence" value="ECO:0007669"/>
    <property type="project" value="UniProtKB-UniRule"/>
</dbReference>
<dbReference type="InterPro" id="IPR003388">
    <property type="entry name" value="Reticulon"/>
</dbReference>
<evidence type="ECO:0000256" key="15">
    <source>
        <dbReference type="RuleBase" id="RU369094"/>
    </source>
</evidence>
<evidence type="ECO:0000256" key="5">
    <source>
        <dbReference type="ARBA" id="ARBA00022824"/>
    </source>
</evidence>